<keyword evidence="1" id="KW-0472">Membrane</keyword>
<sequence length="358" mass="40549">MRIPRKRSVQEEGSVISAKNIAIVALIFGCAFLAVSFRSNDVVRLMTEVQPTEVQPSAVAAAAKAVQASSSVAQKTSSSSILVPQHSGSSDFQLANDESFGFFTDIPEREWKLLKERVKEIQPNMCDWCRGGNLANAWFQNHFEPEFACRHEKRVGRQGDGGKWICDPHRYLEKKDCLVYSVGSNNDFSFEREVKKVIGKHCEIHTFDPDDYSERAKEEGSIYHQWGISNEALTNRRGQVMKTLRQTAEELGHIGRTIDIFKIDCEGCELDSYETWVDSSTVGVNLQQVLVEIHAKGKPNARMNQEVVQPATENFFKGMHKHGYVIFHKEPNIHYWAMGNCVEFAFMKLAPSFFEGMD</sequence>
<feature type="transmembrane region" description="Helical" evidence="1">
    <location>
        <begin position="21"/>
        <end position="37"/>
    </location>
</feature>
<reference evidence="3" key="1">
    <citation type="submission" date="2023-08" db="EMBL/GenBank/DDBJ databases">
        <authorList>
            <person name="Audoor S."/>
            <person name="Bilcke G."/>
        </authorList>
    </citation>
    <scope>NUCLEOTIDE SEQUENCE</scope>
</reference>
<dbReference type="PANTHER" id="PTHR32026">
    <property type="entry name" value="METHYLTRANSFERASE-LIKE PROTEIN 24"/>
    <property type="match status" value="1"/>
</dbReference>
<keyword evidence="1" id="KW-0812">Transmembrane</keyword>
<dbReference type="InterPro" id="IPR025714">
    <property type="entry name" value="Methyltranfer_dom"/>
</dbReference>
<comment type="caution">
    <text evidence="3">The sequence shown here is derived from an EMBL/GenBank/DDBJ whole genome shotgun (WGS) entry which is preliminary data.</text>
</comment>
<evidence type="ECO:0000313" key="3">
    <source>
        <dbReference type="EMBL" id="CAJ1890660.1"/>
    </source>
</evidence>
<evidence type="ECO:0000259" key="2">
    <source>
        <dbReference type="Pfam" id="PF13383"/>
    </source>
</evidence>
<evidence type="ECO:0000256" key="1">
    <source>
        <dbReference type="SAM" id="Phobius"/>
    </source>
</evidence>
<dbReference type="InterPro" id="IPR026913">
    <property type="entry name" value="METTL24"/>
</dbReference>
<evidence type="ECO:0000313" key="4">
    <source>
        <dbReference type="Proteomes" id="UP001295423"/>
    </source>
</evidence>
<dbReference type="Proteomes" id="UP001295423">
    <property type="component" value="Unassembled WGS sequence"/>
</dbReference>
<organism evidence="3 4">
    <name type="scientific">Cylindrotheca closterium</name>
    <dbReference type="NCBI Taxonomy" id="2856"/>
    <lineage>
        <taxon>Eukaryota</taxon>
        <taxon>Sar</taxon>
        <taxon>Stramenopiles</taxon>
        <taxon>Ochrophyta</taxon>
        <taxon>Bacillariophyta</taxon>
        <taxon>Bacillariophyceae</taxon>
        <taxon>Bacillariophycidae</taxon>
        <taxon>Bacillariales</taxon>
        <taxon>Bacillariaceae</taxon>
        <taxon>Cylindrotheca</taxon>
    </lineage>
</organism>
<name>A0AAD2CBD7_9STRA</name>
<dbReference type="PANTHER" id="PTHR32026:SF27">
    <property type="entry name" value="METHYLTRANSFERASE FKBM DOMAIN-CONTAINING PROTEIN-RELATED"/>
    <property type="match status" value="1"/>
</dbReference>
<keyword evidence="1" id="KW-1133">Transmembrane helix</keyword>
<dbReference type="EMBL" id="CAKOGP040000001">
    <property type="protein sequence ID" value="CAJ1890660.1"/>
    <property type="molecule type" value="Genomic_DNA"/>
</dbReference>
<keyword evidence="4" id="KW-1185">Reference proteome</keyword>
<proteinExistence type="predicted"/>
<dbReference type="PROSITE" id="PS51257">
    <property type="entry name" value="PROKAR_LIPOPROTEIN"/>
    <property type="match status" value="1"/>
</dbReference>
<dbReference type="AlphaFoldDB" id="A0AAD2CBD7"/>
<accession>A0AAD2CBD7</accession>
<feature type="domain" description="Methyltransferase" evidence="2">
    <location>
        <begin position="94"/>
        <end position="348"/>
    </location>
</feature>
<dbReference type="Pfam" id="PF13383">
    <property type="entry name" value="Methyltransf_22"/>
    <property type="match status" value="1"/>
</dbReference>
<protein>
    <recommendedName>
        <fullName evidence="2">Methyltransferase domain-containing protein</fullName>
    </recommendedName>
</protein>
<gene>
    <name evidence="3" type="ORF">CYCCA115_LOCUS53</name>
</gene>